<dbReference type="AlphaFoldDB" id="A0A0F9A2V8"/>
<dbReference type="PANTHER" id="PTHR47514:SF1">
    <property type="entry name" value="TRANSKETOLASE N-TERMINAL SECTION-RELATED"/>
    <property type="match status" value="1"/>
</dbReference>
<dbReference type="Gene3D" id="3.40.50.970">
    <property type="match status" value="1"/>
</dbReference>
<gene>
    <name evidence="5" type="ORF">LCGC14_2963300</name>
</gene>
<dbReference type="Pfam" id="PF00456">
    <property type="entry name" value="Transketolase_N"/>
    <property type="match status" value="1"/>
</dbReference>
<feature type="domain" description="Transketolase N-terminal" evidence="4">
    <location>
        <begin position="3"/>
        <end position="85"/>
    </location>
</feature>
<dbReference type="EMBL" id="LAZR01060042">
    <property type="protein sequence ID" value="KKK66516.1"/>
    <property type="molecule type" value="Genomic_DNA"/>
</dbReference>
<organism evidence="5">
    <name type="scientific">marine sediment metagenome</name>
    <dbReference type="NCBI Taxonomy" id="412755"/>
    <lineage>
        <taxon>unclassified sequences</taxon>
        <taxon>metagenomes</taxon>
        <taxon>ecological metagenomes</taxon>
    </lineage>
</organism>
<protein>
    <recommendedName>
        <fullName evidence="4">Transketolase N-terminal domain-containing protein</fullName>
    </recommendedName>
</protein>
<evidence type="ECO:0000256" key="1">
    <source>
        <dbReference type="ARBA" id="ARBA00001964"/>
    </source>
</evidence>
<name>A0A0F9A2V8_9ZZZZ</name>
<evidence type="ECO:0000256" key="2">
    <source>
        <dbReference type="ARBA" id="ARBA00007131"/>
    </source>
</evidence>
<accession>A0A0F9A2V8</accession>
<evidence type="ECO:0000313" key="5">
    <source>
        <dbReference type="EMBL" id="KKK66516.1"/>
    </source>
</evidence>
<comment type="cofactor">
    <cofactor evidence="1">
        <name>thiamine diphosphate</name>
        <dbReference type="ChEBI" id="CHEBI:58937"/>
    </cofactor>
</comment>
<reference evidence="5" key="1">
    <citation type="journal article" date="2015" name="Nature">
        <title>Complex archaea that bridge the gap between prokaryotes and eukaryotes.</title>
        <authorList>
            <person name="Spang A."/>
            <person name="Saw J.H."/>
            <person name="Jorgensen S.L."/>
            <person name="Zaremba-Niedzwiedzka K."/>
            <person name="Martijn J."/>
            <person name="Lind A.E."/>
            <person name="van Eijk R."/>
            <person name="Schleper C."/>
            <person name="Guy L."/>
            <person name="Ettema T.J."/>
        </authorList>
    </citation>
    <scope>NUCLEOTIDE SEQUENCE</scope>
</reference>
<sequence length="96" mass="10816">RLQLSGSLEKIMPQNIKANYLADGWDILEIDGHNYQEIYQALRKAVNNKNSPVAIIAQTSMGKGVSFMEDKFEFHGMPLSLTNVKLPYQNSVLMTT</sequence>
<proteinExistence type="inferred from homology"/>
<evidence type="ECO:0000259" key="4">
    <source>
        <dbReference type="Pfam" id="PF00456"/>
    </source>
</evidence>
<dbReference type="InterPro" id="IPR005474">
    <property type="entry name" value="Transketolase_N"/>
</dbReference>
<dbReference type="SUPFAM" id="SSF52518">
    <property type="entry name" value="Thiamin diphosphate-binding fold (THDP-binding)"/>
    <property type="match status" value="1"/>
</dbReference>
<feature type="non-terminal residue" evidence="5">
    <location>
        <position position="1"/>
    </location>
</feature>
<comment type="similarity">
    <text evidence="2">Belongs to the transketolase family.</text>
</comment>
<comment type="caution">
    <text evidence="5">The sequence shown here is derived from an EMBL/GenBank/DDBJ whole genome shotgun (WGS) entry which is preliminary data.</text>
</comment>
<evidence type="ECO:0000256" key="3">
    <source>
        <dbReference type="ARBA" id="ARBA00023052"/>
    </source>
</evidence>
<keyword evidence="3" id="KW-0786">Thiamine pyrophosphate</keyword>
<dbReference type="PANTHER" id="PTHR47514">
    <property type="entry name" value="TRANSKETOLASE N-TERMINAL SECTION-RELATED"/>
    <property type="match status" value="1"/>
</dbReference>
<dbReference type="InterPro" id="IPR029061">
    <property type="entry name" value="THDP-binding"/>
</dbReference>